<dbReference type="EMBL" id="JBHSQW010000005">
    <property type="protein sequence ID" value="MFC5993036.1"/>
    <property type="molecule type" value="Genomic_DNA"/>
</dbReference>
<evidence type="ECO:0000313" key="3">
    <source>
        <dbReference type="Proteomes" id="UP001596302"/>
    </source>
</evidence>
<dbReference type="Proteomes" id="UP001596302">
    <property type="component" value="Unassembled WGS sequence"/>
</dbReference>
<organism evidence="2 3">
    <name type="scientific">Pseudonocardia hispaniensis</name>
    <dbReference type="NCBI Taxonomy" id="904933"/>
    <lineage>
        <taxon>Bacteria</taxon>
        <taxon>Bacillati</taxon>
        <taxon>Actinomycetota</taxon>
        <taxon>Actinomycetes</taxon>
        <taxon>Pseudonocardiales</taxon>
        <taxon>Pseudonocardiaceae</taxon>
        <taxon>Pseudonocardia</taxon>
    </lineage>
</organism>
<sequence>MISLRYHVVSLAAVFLALAVGVFLGASGLSDRLLSAISAQRDDLSTQVDRLTTERDSLQAAQRAGDEFAATVGPAAVRGVLADQTVAVVTLGADPGDRDAIVTLIGQAGAAVTGQLALSDAVTDPARADELRALTARLLPSGAQLPAASDTGSLVGGLLAGLVLTKDGQPQATPEQAQVVVSGLTTAGFAIAGDVPKPANLVLVLTGGALRGVDAGDAAAVTARLAAELDRSGAGAVLAGRTGSAGSTGPVGVARADRGATAGLSTVDDVDTGAGRVASVLALREQLDGGAGRYGSAPTADAVVPRSP</sequence>
<name>A0ABW1IX26_9PSEU</name>
<keyword evidence="3" id="KW-1185">Reference proteome</keyword>
<reference evidence="3" key="1">
    <citation type="journal article" date="2019" name="Int. J. Syst. Evol. Microbiol.">
        <title>The Global Catalogue of Microorganisms (GCM) 10K type strain sequencing project: providing services to taxonomists for standard genome sequencing and annotation.</title>
        <authorList>
            <consortium name="The Broad Institute Genomics Platform"/>
            <consortium name="The Broad Institute Genome Sequencing Center for Infectious Disease"/>
            <person name="Wu L."/>
            <person name="Ma J."/>
        </authorList>
    </citation>
    <scope>NUCLEOTIDE SEQUENCE [LARGE SCALE GENOMIC DNA]</scope>
    <source>
        <strain evidence="3">CCM 8391</strain>
    </source>
</reference>
<keyword evidence="1" id="KW-0175">Coiled coil</keyword>
<evidence type="ECO:0000313" key="2">
    <source>
        <dbReference type="EMBL" id="MFC5993036.1"/>
    </source>
</evidence>
<feature type="coiled-coil region" evidence="1">
    <location>
        <begin position="34"/>
        <end position="61"/>
    </location>
</feature>
<dbReference type="InterPro" id="IPR021522">
    <property type="entry name" value="MctB"/>
</dbReference>
<gene>
    <name evidence="2" type="ORF">ACFQE5_02295</name>
</gene>
<dbReference type="RefSeq" id="WP_379582197.1">
    <property type="nucleotide sequence ID" value="NZ_JBHSQW010000005.1"/>
</dbReference>
<accession>A0ABW1IX26</accession>
<protein>
    <submittedName>
        <fullName evidence="2">Copper transporter</fullName>
    </submittedName>
</protein>
<evidence type="ECO:0000256" key="1">
    <source>
        <dbReference type="SAM" id="Coils"/>
    </source>
</evidence>
<proteinExistence type="predicted"/>
<dbReference type="Pfam" id="PF11382">
    <property type="entry name" value="MctB"/>
    <property type="match status" value="1"/>
</dbReference>
<comment type="caution">
    <text evidence="2">The sequence shown here is derived from an EMBL/GenBank/DDBJ whole genome shotgun (WGS) entry which is preliminary data.</text>
</comment>